<dbReference type="RefSeq" id="WP_145371540.1">
    <property type="nucleotide sequence ID" value="NZ_CP036275.1"/>
</dbReference>
<proteinExistence type="predicted"/>
<dbReference type="AlphaFoldDB" id="A0A517ZCY1"/>
<feature type="compositionally biased region" description="Polar residues" evidence="1">
    <location>
        <begin position="226"/>
        <end position="235"/>
    </location>
</feature>
<evidence type="ECO:0000256" key="1">
    <source>
        <dbReference type="SAM" id="MobiDB-lite"/>
    </source>
</evidence>
<organism evidence="2 3">
    <name type="scientific">Maioricimonas rarisocia</name>
    <dbReference type="NCBI Taxonomy" id="2528026"/>
    <lineage>
        <taxon>Bacteria</taxon>
        <taxon>Pseudomonadati</taxon>
        <taxon>Planctomycetota</taxon>
        <taxon>Planctomycetia</taxon>
        <taxon>Planctomycetales</taxon>
        <taxon>Planctomycetaceae</taxon>
        <taxon>Maioricimonas</taxon>
    </lineage>
</organism>
<dbReference type="OrthoDB" id="276267at2"/>
<evidence type="ECO:0000313" key="2">
    <source>
        <dbReference type="EMBL" id="QDU40312.1"/>
    </source>
</evidence>
<dbReference type="PROSITE" id="PS51257">
    <property type="entry name" value="PROKAR_LIPOPROTEIN"/>
    <property type="match status" value="1"/>
</dbReference>
<evidence type="ECO:0008006" key="4">
    <source>
        <dbReference type="Google" id="ProtNLM"/>
    </source>
</evidence>
<keyword evidence="3" id="KW-1185">Reference proteome</keyword>
<accession>A0A517ZCY1</accession>
<gene>
    <name evidence="2" type="ORF">Mal4_46680</name>
</gene>
<dbReference type="Pfam" id="PF20360">
    <property type="entry name" value="DUF6655"/>
    <property type="match status" value="1"/>
</dbReference>
<sequence length="235" mass="24752">MSSLRLCLTVLCLGVACGCTSTKTSNTARTAVEQLLISNAVDQALDRIDFRPFAGQPVFIQEKYVDCVDKAYVVASLRHRVMNAGGKIVDAVDDATVVLELRSGSVGTNTSESFIGVPEVALPGMMTLPEVQLLTRTYQTGTAKLGLVAYDARTKTVLGAGGVSLAQSDDSNWFVAGVGPFQTGSVRSEVKKKNGKGTSQFTPSRLPDSVAFQTPAPAEDAAGEVQFTSGEQPAK</sequence>
<dbReference type="EMBL" id="CP036275">
    <property type="protein sequence ID" value="QDU40312.1"/>
    <property type="molecule type" value="Genomic_DNA"/>
</dbReference>
<feature type="region of interest" description="Disordered" evidence="1">
    <location>
        <begin position="188"/>
        <end position="235"/>
    </location>
</feature>
<dbReference type="KEGG" id="mri:Mal4_46680"/>
<evidence type="ECO:0000313" key="3">
    <source>
        <dbReference type="Proteomes" id="UP000320496"/>
    </source>
</evidence>
<dbReference type="Proteomes" id="UP000320496">
    <property type="component" value="Chromosome"/>
</dbReference>
<name>A0A517ZCY1_9PLAN</name>
<reference evidence="2 3" key="1">
    <citation type="submission" date="2019-02" db="EMBL/GenBank/DDBJ databases">
        <title>Deep-cultivation of Planctomycetes and their phenomic and genomic characterization uncovers novel biology.</title>
        <authorList>
            <person name="Wiegand S."/>
            <person name="Jogler M."/>
            <person name="Boedeker C."/>
            <person name="Pinto D."/>
            <person name="Vollmers J."/>
            <person name="Rivas-Marin E."/>
            <person name="Kohn T."/>
            <person name="Peeters S.H."/>
            <person name="Heuer A."/>
            <person name="Rast P."/>
            <person name="Oberbeckmann S."/>
            <person name="Bunk B."/>
            <person name="Jeske O."/>
            <person name="Meyerdierks A."/>
            <person name="Storesund J.E."/>
            <person name="Kallscheuer N."/>
            <person name="Luecker S."/>
            <person name="Lage O.M."/>
            <person name="Pohl T."/>
            <person name="Merkel B.J."/>
            <person name="Hornburger P."/>
            <person name="Mueller R.-W."/>
            <person name="Bruemmer F."/>
            <person name="Labrenz M."/>
            <person name="Spormann A.M."/>
            <person name="Op den Camp H."/>
            <person name="Overmann J."/>
            <person name="Amann R."/>
            <person name="Jetten M.S.M."/>
            <person name="Mascher T."/>
            <person name="Medema M.H."/>
            <person name="Devos D.P."/>
            <person name="Kaster A.-K."/>
            <person name="Ovreas L."/>
            <person name="Rohde M."/>
            <person name="Galperin M.Y."/>
            <person name="Jogler C."/>
        </authorList>
    </citation>
    <scope>NUCLEOTIDE SEQUENCE [LARGE SCALE GENOMIC DNA]</scope>
    <source>
        <strain evidence="2 3">Mal4</strain>
    </source>
</reference>
<protein>
    <recommendedName>
        <fullName evidence="4">Lipoprotein</fullName>
    </recommendedName>
</protein>
<dbReference type="InterPro" id="IPR046596">
    <property type="entry name" value="DUF6655"/>
</dbReference>